<evidence type="ECO:0000313" key="3">
    <source>
        <dbReference type="Proteomes" id="UP000183047"/>
    </source>
</evidence>
<dbReference type="InterPro" id="IPR032340">
    <property type="entry name" value="DUF4860"/>
</dbReference>
<name>A0A1G5DJX7_9FIRM</name>
<dbReference type="Proteomes" id="UP000183047">
    <property type="component" value="Unassembled WGS sequence"/>
</dbReference>
<dbReference type="AlphaFoldDB" id="A0A1G5DJX7"/>
<dbReference type="EMBL" id="FMUR01000008">
    <property type="protein sequence ID" value="SCY14690.1"/>
    <property type="molecule type" value="Genomic_DNA"/>
</dbReference>
<evidence type="ECO:0008006" key="4">
    <source>
        <dbReference type="Google" id="ProtNLM"/>
    </source>
</evidence>
<proteinExistence type="predicted"/>
<reference evidence="3" key="1">
    <citation type="submission" date="2016-10" db="EMBL/GenBank/DDBJ databases">
        <authorList>
            <person name="Varghese N."/>
            <person name="Submissions S."/>
        </authorList>
    </citation>
    <scope>NUCLEOTIDE SEQUENCE [LARGE SCALE GENOMIC DNA]</scope>
    <source>
        <strain evidence="3">XBD2006</strain>
    </source>
</reference>
<evidence type="ECO:0000256" key="1">
    <source>
        <dbReference type="SAM" id="Phobius"/>
    </source>
</evidence>
<evidence type="ECO:0000313" key="2">
    <source>
        <dbReference type="EMBL" id="SCY14690.1"/>
    </source>
</evidence>
<organism evidence="2 3">
    <name type="scientific">Butyrivibrio hungatei</name>
    <dbReference type="NCBI Taxonomy" id="185008"/>
    <lineage>
        <taxon>Bacteria</taxon>
        <taxon>Bacillati</taxon>
        <taxon>Bacillota</taxon>
        <taxon>Clostridia</taxon>
        <taxon>Lachnospirales</taxon>
        <taxon>Lachnospiraceae</taxon>
        <taxon>Butyrivibrio</taxon>
    </lineage>
</organism>
<keyword evidence="1" id="KW-1133">Transmembrane helix</keyword>
<sequence length="164" mass="18633">MDLEGTRSHIVDMVFVICLMFLFIFSALSVITIGAEIYQKNVTAVDDNYHKRTACAYITEKVRQSDAKGGISVKKIFDQDALVLQSEENGILYNTYIYDYDGNLMELFAMDKLKDLYPQTGQKILEISRFDIKCVGTDTLSVYVVLKDGTEESFYVKTKSVSEE</sequence>
<dbReference type="OrthoDB" id="1863061at2"/>
<accession>A0A1G5DJX7</accession>
<feature type="transmembrane region" description="Helical" evidence="1">
    <location>
        <begin position="13"/>
        <end position="33"/>
    </location>
</feature>
<dbReference type="RefSeq" id="WP_074462186.1">
    <property type="nucleotide sequence ID" value="NZ_FMUR01000008.1"/>
</dbReference>
<keyword evidence="1" id="KW-0472">Membrane</keyword>
<protein>
    <recommendedName>
        <fullName evidence="4">DUF4860 domain-containing protein</fullName>
    </recommendedName>
</protein>
<keyword evidence="3" id="KW-1185">Reference proteome</keyword>
<keyword evidence="1" id="KW-0812">Transmembrane</keyword>
<gene>
    <name evidence="2" type="ORF">SAMN02910451_01557</name>
</gene>
<dbReference type="Pfam" id="PF16152">
    <property type="entry name" value="DUF4860"/>
    <property type="match status" value="1"/>
</dbReference>